<accession>A0A9X2J3S9</accession>
<reference evidence="3" key="1">
    <citation type="submission" date="2022-06" db="EMBL/GenBank/DDBJ databases">
        <title>Sphingomicrobium sedimins sp. nov., a marine bacterium isolated from tidal flat.</title>
        <authorList>
            <person name="Kim C.-H."/>
            <person name="Yoo Y."/>
            <person name="Kim J.-J."/>
        </authorList>
    </citation>
    <scope>NUCLEOTIDE SEQUENCE</scope>
    <source>
        <strain evidence="3">GRR-S6-50</strain>
    </source>
</reference>
<organism evidence="3 4">
    <name type="scientific">Sphingomicrobium sediminis</name>
    <dbReference type="NCBI Taxonomy" id="2950949"/>
    <lineage>
        <taxon>Bacteria</taxon>
        <taxon>Pseudomonadati</taxon>
        <taxon>Pseudomonadota</taxon>
        <taxon>Alphaproteobacteria</taxon>
        <taxon>Sphingomonadales</taxon>
        <taxon>Sphingomonadaceae</taxon>
        <taxon>Sphingomicrobium</taxon>
    </lineage>
</organism>
<evidence type="ECO:0000256" key="1">
    <source>
        <dbReference type="SAM" id="MobiDB-lite"/>
    </source>
</evidence>
<dbReference type="EMBL" id="JAMSHT010000001">
    <property type="protein sequence ID" value="MCM8558385.1"/>
    <property type="molecule type" value="Genomic_DNA"/>
</dbReference>
<proteinExistence type="predicted"/>
<dbReference type="InterPro" id="IPR011105">
    <property type="entry name" value="Cell_wall_hydrolase_SleB"/>
</dbReference>
<protein>
    <submittedName>
        <fullName evidence="3">Cell wall hydrolase</fullName>
    </submittedName>
</protein>
<evidence type="ECO:0000313" key="4">
    <source>
        <dbReference type="Proteomes" id="UP001155128"/>
    </source>
</evidence>
<feature type="domain" description="Cell wall hydrolase SleB" evidence="2">
    <location>
        <begin position="121"/>
        <end position="228"/>
    </location>
</feature>
<dbReference type="AlphaFoldDB" id="A0A9X2J3S9"/>
<name>A0A9X2J3S9_9SPHN</name>
<dbReference type="RefSeq" id="WP_252115243.1">
    <property type="nucleotide sequence ID" value="NZ_JAMSHT010000001.1"/>
</dbReference>
<dbReference type="InterPro" id="IPR042047">
    <property type="entry name" value="SleB_dom1"/>
</dbReference>
<feature type="region of interest" description="Disordered" evidence="1">
    <location>
        <begin position="293"/>
        <end position="319"/>
    </location>
</feature>
<keyword evidence="3" id="KW-0378">Hydrolase</keyword>
<dbReference type="Gene3D" id="1.10.10.2520">
    <property type="entry name" value="Cell wall hydrolase SleB, domain 1"/>
    <property type="match status" value="1"/>
</dbReference>
<dbReference type="GO" id="GO:0016787">
    <property type="term" value="F:hydrolase activity"/>
    <property type="evidence" value="ECO:0007669"/>
    <property type="project" value="UniProtKB-KW"/>
</dbReference>
<dbReference type="Proteomes" id="UP001155128">
    <property type="component" value="Unassembled WGS sequence"/>
</dbReference>
<sequence length="340" mass="35997">MMPLRTSLQRAGLALLLLVPLVLAALLWPQSPSDAHADVAPRNVASASLQGATLVAATTGEASVDMRAVGNDAQSINASLPYAGGPNPAAARFAGASAGTRDHGRAHLCLTQAIYYEAGFEPVQGRRAVAQVVLNRVKHPAFPASVCGVVYQGARQPVCQFSFTCDGSLNRAPAASAWARAKDIAAEALSGRVEPSVGMATHYHADYVAPKWAPMLAKVETIGTHIFYRWPGSWGRPGAFTERYIGEPAAASALRPADRIAMVEELVEVAPPPKPKAHPTREEDPTIYRAENDVGGLVDTRTGWRPSMPDPTKTSGARARIEFQQTYNAGEDVGPSDGGE</sequence>
<evidence type="ECO:0000313" key="3">
    <source>
        <dbReference type="EMBL" id="MCM8558385.1"/>
    </source>
</evidence>
<comment type="caution">
    <text evidence="3">The sequence shown here is derived from an EMBL/GenBank/DDBJ whole genome shotgun (WGS) entry which is preliminary data.</text>
</comment>
<evidence type="ECO:0000259" key="2">
    <source>
        <dbReference type="Pfam" id="PF07486"/>
    </source>
</evidence>
<keyword evidence="4" id="KW-1185">Reference proteome</keyword>
<gene>
    <name evidence="3" type="ORF">NDO55_11205</name>
</gene>
<dbReference type="Pfam" id="PF07486">
    <property type="entry name" value="Hydrolase_2"/>
    <property type="match status" value="1"/>
</dbReference>